<sequence length="34" mass="3752">MDILAEWADAMGIDPEDATDILERAGSEDIFDLI</sequence>
<dbReference type="EMBL" id="BK016010">
    <property type="protein sequence ID" value="DAF89425.1"/>
    <property type="molecule type" value="Genomic_DNA"/>
</dbReference>
<name>A0A8S5U4M6_9CAUD</name>
<organism evidence="1">
    <name type="scientific">Siphoviridae sp. ctPUt3</name>
    <dbReference type="NCBI Taxonomy" id="2825485"/>
    <lineage>
        <taxon>Viruses</taxon>
        <taxon>Duplodnaviria</taxon>
        <taxon>Heunggongvirae</taxon>
        <taxon>Uroviricota</taxon>
        <taxon>Caudoviricetes</taxon>
    </lineage>
</organism>
<protein>
    <submittedName>
        <fullName evidence="1">Uncharacterized protein</fullName>
    </submittedName>
</protein>
<evidence type="ECO:0000313" key="1">
    <source>
        <dbReference type="EMBL" id="DAF89425.1"/>
    </source>
</evidence>
<accession>A0A8S5U4M6</accession>
<reference evidence="1" key="1">
    <citation type="journal article" date="2021" name="Proc. Natl. Acad. Sci. U.S.A.">
        <title>A Catalog of Tens of Thousands of Viruses from Human Metagenomes Reveals Hidden Associations with Chronic Diseases.</title>
        <authorList>
            <person name="Tisza M.J."/>
            <person name="Buck C.B."/>
        </authorList>
    </citation>
    <scope>NUCLEOTIDE SEQUENCE</scope>
    <source>
        <strain evidence="1">CtPUt3</strain>
    </source>
</reference>
<proteinExistence type="predicted"/>